<sequence>MTKHEEYTAKAADSLAAAQAATTARDRAHHQRAHGIWRKLLAGIGESEARAAAAPSPKIKPLKPSAATKPFSF</sequence>
<name>A0A6J4S1R1_9SPHN</name>
<protein>
    <submittedName>
        <fullName evidence="2">Uncharacterized protein</fullName>
    </submittedName>
</protein>
<evidence type="ECO:0000313" key="2">
    <source>
        <dbReference type="EMBL" id="CAA9487578.1"/>
    </source>
</evidence>
<organism evidence="2">
    <name type="scientific">uncultured Sphingomonadaceae bacterium</name>
    <dbReference type="NCBI Taxonomy" id="169976"/>
    <lineage>
        <taxon>Bacteria</taxon>
        <taxon>Pseudomonadati</taxon>
        <taxon>Pseudomonadota</taxon>
        <taxon>Alphaproteobacteria</taxon>
        <taxon>Sphingomonadales</taxon>
        <taxon>Sphingomonadaceae</taxon>
        <taxon>environmental samples</taxon>
    </lineage>
</organism>
<proteinExistence type="predicted"/>
<dbReference type="EMBL" id="CADCVW010000024">
    <property type="protein sequence ID" value="CAA9487578.1"/>
    <property type="molecule type" value="Genomic_DNA"/>
</dbReference>
<dbReference type="AlphaFoldDB" id="A0A6J4S1R1"/>
<feature type="region of interest" description="Disordered" evidence="1">
    <location>
        <begin position="48"/>
        <end position="73"/>
    </location>
</feature>
<evidence type="ECO:0000256" key="1">
    <source>
        <dbReference type="SAM" id="MobiDB-lite"/>
    </source>
</evidence>
<feature type="compositionally biased region" description="Low complexity" evidence="1">
    <location>
        <begin position="48"/>
        <end position="67"/>
    </location>
</feature>
<reference evidence="2" key="1">
    <citation type="submission" date="2020-02" db="EMBL/GenBank/DDBJ databases">
        <authorList>
            <person name="Meier V. D."/>
        </authorList>
    </citation>
    <scope>NUCLEOTIDE SEQUENCE</scope>
    <source>
        <strain evidence="2">AVDCRST_MAG39</strain>
    </source>
</reference>
<accession>A0A6J4S1R1</accession>
<gene>
    <name evidence="2" type="ORF">AVDCRST_MAG39-548</name>
</gene>